<comment type="caution">
    <text evidence="1">The sequence shown here is derived from an EMBL/GenBank/DDBJ whole genome shotgun (WGS) entry which is preliminary data.</text>
</comment>
<evidence type="ECO:0000313" key="1">
    <source>
        <dbReference type="EMBL" id="MBK2302796.1"/>
    </source>
</evidence>
<protein>
    <submittedName>
        <fullName evidence="1">Uncharacterized protein</fullName>
    </submittedName>
</protein>
<dbReference type="EMBL" id="JACTSG010000005">
    <property type="protein sequence ID" value="MBK2302796.1"/>
    <property type="molecule type" value="Genomic_DNA"/>
</dbReference>
<name>A0ABS1GD81_9GAMM</name>
<organism evidence="1 2">
    <name type="scientific">Francisella philomiragia</name>
    <dbReference type="NCBI Taxonomy" id="28110"/>
    <lineage>
        <taxon>Bacteria</taxon>
        <taxon>Pseudomonadati</taxon>
        <taxon>Pseudomonadota</taxon>
        <taxon>Gammaproteobacteria</taxon>
        <taxon>Thiotrichales</taxon>
        <taxon>Francisellaceae</taxon>
        <taxon>Francisella</taxon>
    </lineage>
</organism>
<dbReference type="Proteomes" id="UP000760407">
    <property type="component" value="Unassembled WGS sequence"/>
</dbReference>
<sequence>MFSTVLSGVIVFVVSQYVLELMIKPYIEANKLYALISEEVLSNLAKITNGNIEDDTRKSLRNLGAKLVSVKQAYFIFSKKSKKEALSVAQQLNCIANTRKELDKNWCENIVESLNKLNTHNKIVIGYTS</sequence>
<gene>
    <name evidence="1" type="ORF">IBE52_07700</name>
</gene>
<dbReference type="GeneID" id="72524964"/>
<dbReference type="RefSeq" id="WP_088820625.1">
    <property type="nucleotide sequence ID" value="NZ_CP063138.1"/>
</dbReference>
<accession>A0ABS1GD81</accession>
<reference evidence="1 2" key="1">
    <citation type="submission" date="2020-08" db="EMBL/GenBank/DDBJ databases">
        <title>Comparative genomics of Francisella species.</title>
        <authorList>
            <person name="Sahl J."/>
            <person name="Sjodin A."/>
            <person name="Wagner D."/>
            <person name="Forsman M."/>
        </authorList>
    </citation>
    <scope>NUCLEOTIDE SEQUENCE [LARGE SCALE GENOMIC DNA]</scope>
    <source>
        <strain evidence="1 2">F1093</strain>
    </source>
</reference>
<proteinExistence type="predicted"/>
<keyword evidence="2" id="KW-1185">Reference proteome</keyword>
<evidence type="ECO:0000313" key="2">
    <source>
        <dbReference type="Proteomes" id="UP000760407"/>
    </source>
</evidence>